<evidence type="ECO:0000313" key="2">
    <source>
        <dbReference type="EMBL" id="GAA3389038.1"/>
    </source>
</evidence>
<feature type="transmembrane region" description="Helical" evidence="1">
    <location>
        <begin position="252"/>
        <end position="270"/>
    </location>
</feature>
<gene>
    <name evidence="2" type="ORF">GCM10020369_37640</name>
</gene>
<evidence type="ECO:0000313" key="3">
    <source>
        <dbReference type="Proteomes" id="UP001501676"/>
    </source>
</evidence>
<organism evidence="2 3">
    <name type="scientific">Cryptosporangium minutisporangium</name>
    <dbReference type="NCBI Taxonomy" id="113569"/>
    <lineage>
        <taxon>Bacteria</taxon>
        <taxon>Bacillati</taxon>
        <taxon>Actinomycetota</taxon>
        <taxon>Actinomycetes</taxon>
        <taxon>Cryptosporangiales</taxon>
        <taxon>Cryptosporangiaceae</taxon>
        <taxon>Cryptosporangium</taxon>
    </lineage>
</organism>
<dbReference type="Proteomes" id="UP001501676">
    <property type="component" value="Unassembled WGS sequence"/>
</dbReference>
<sequence length="289" mass="30783">MTSTWPGQFPIVLGVLVATILAVIGGALASWRAWEAASPLPTAAELTELGRLVSPDDAAPFAGADPVRDDIADTGTLVPIVRYGTSAPDPNRSIDPIRDRMRAAGWEIVEEADHTHVVVESRYRSTETYFVARKGHLRVFVIDEYWSSAGEGGGGLTAKVLREQTPLVKAAGLGGALAGAALGLALVRWGARRTRGHLLWRGALLVLLGTTVVLLVPGLAWTLYRMLPDGVTTAHNYVQEPFWRGLTGEPRAVPALYPAAVALVLLLLPMHRLTSAKALTPEPEPSGVG</sequence>
<protein>
    <recommendedName>
        <fullName evidence="4">DUF1461 domain-containing protein</fullName>
    </recommendedName>
</protein>
<accession>A0ABP6T0Z1</accession>
<evidence type="ECO:0008006" key="4">
    <source>
        <dbReference type="Google" id="ProtNLM"/>
    </source>
</evidence>
<comment type="caution">
    <text evidence="2">The sequence shown here is derived from an EMBL/GenBank/DDBJ whole genome shotgun (WGS) entry which is preliminary data.</text>
</comment>
<dbReference type="EMBL" id="BAAAYN010000023">
    <property type="protein sequence ID" value="GAA3389038.1"/>
    <property type="molecule type" value="Genomic_DNA"/>
</dbReference>
<dbReference type="RefSeq" id="WP_345729434.1">
    <property type="nucleotide sequence ID" value="NZ_BAAAYN010000023.1"/>
</dbReference>
<reference evidence="3" key="1">
    <citation type="journal article" date="2019" name="Int. J. Syst. Evol. Microbiol.">
        <title>The Global Catalogue of Microorganisms (GCM) 10K type strain sequencing project: providing services to taxonomists for standard genome sequencing and annotation.</title>
        <authorList>
            <consortium name="The Broad Institute Genomics Platform"/>
            <consortium name="The Broad Institute Genome Sequencing Center for Infectious Disease"/>
            <person name="Wu L."/>
            <person name="Ma J."/>
        </authorList>
    </citation>
    <scope>NUCLEOTIDE SEQUENCE [LARGE SCALE GENOMIC DNA]</scope>
    <source>
        <strain evidence="3">JCM 9458</strain>
    </source>
</reference>
<name>A0ABP6T0Z1_9ACTN</name>
<keyword evidence="1" id="KW-0472">Membrane</keyword>
<feature type="transmembrane region" description="Helical" evidence="1">
    <location>
        <begin position="170"/>
        <end position="191"/>
    </location>
</feature>
<proteinExistence type="predicted"/>
<keyword evidence="1" id="KW-1133">Transmembrane helix</keyword>
<feature type="transmembrane region" description="Helical" evidence="1">
    <location>
        <begin position="12"/>
        <end position="31"/>
    </location>
</feature>
<feature type="transmembrane region" description="Helical" evidence="1">
    <location>
        <begin position="203"/>
        <end position="224"/>
    </location>
</feature>
<keyword evidence="3" id="KW-1185">Reference proteome</keyword>
<evidence type="ECO:0000256" key="1">
    <source>
        <dbReference type="SAM" id="Phobius"/>
    </source>
</evidence>
<keyword evidence="1" id="KW-0812">Transmembrane</keyword>